<evidence type="ECO:0000256" key="1">
    <source>
        <dbReference type="SAM" id="Phobius"/>
    </source>
</evidence>
<dbReference type="RefSeq" id="WP_210810372.1">
    <property type="nucleotide sequence ID" value="NZ_JAGQDG010000006.1"/>
</dbReference>
<dbReference type="Proteomes" id="UP000672097">
    <property type="component" value="Unassembled WGS sequence"/>
</dbReference>
<dbReference type="EMBL" id="JAGQDG010000006">
    <property type="protein sequence ID" value="MBQ0936973.1"/>
    <property type="molecule type" value="Genomic_DNA"/>
</dbReference>
<feature type="transmembrane region" description="Helical" evidence="1">
    <location>
        <begin position="156"/>
        <end position="177"/>
    </location>
</feature>
<dbReference type="Pfam" id="PF00498">
    <property type="entry name" value="FHA"/>
    <property type="match status" value="1"/>
</dbReference>
<feature type="transmembrane region" description="Helical" evidence="1">
    <location>
        <begin position="250"/>
        <end position="269"/>
    </location>
</feature>
<dbReference type="SUPFAM" id="SSF49879">
    <property type="entry name" value="SMAD/FHA domain"/>
    <property type="match status" value="1"/>
</dbReference>
<keyword evidence="1" id="KW-0812">Transmembrane</keyword>
<comment type="caution">
    <text evidence="3">The sequence shown here is derived from an EMBL/GenBank/DDBJ whole genome shotgun (WGS) entry which is preliminary data.</text>
</comment>
<keyword evidence="4" id="KW-1185">Reference proteome</keyword>
<sequence>MDRPTERVALIEVLDRDGQVLRTVDVHTWPISLGRSLSNVVVLDDPHVSASHAVLERAADGTVLLRVGDTLNGVQVGRRRLSAGSQAALQDGVDTFTLGQSRIRLRLAETPLAPEQALTTAETPLAVMTGLMLALVLMAVAEHWVSTDPGGEWTQWLGVVLGLPLALAGWCLIWALASKLFRHGFDFRGHMATVLKVLVPVQVAELLLPQLAASLDWPVLWQAVHLMAPLALAVLVWQHGQRVLPSRSRTVSLTVGALTLAGVGVTAVMQHQRTESLKQAPYMSTLPLPALRWHASVPAEQFMNEARSLEEGLKARVATAQTDDSDDELDEE</sequence>
<organism evidence="3 4">
    <name type="scientific">Ideonella paludis</name>
    <dbReference type="NCBI Taxonomy" id="1233411"/>
    <lineage>
        <taxon>Bacteria</taxon>
        <taxon>Pseudomonadati</taxon>
        <taxon>Pseudomonadota</taxon>
        <taxon>Betaproteobacteria</taxon>
        <taxon>Burkholderiales</taxon>
        <taxon>Sphaerotilaceae</taxon>
        <taxon>Ideonella</taxon>
    </lineage>
</organism>
<name>A0ABS5E0Q6_9BURK</name>
<evidence type="ECO:0000313" key="3">
    <source>
        <dbReference type="EMBL" id="MBQ0936973.1"/>
    </source>
</evidence>
<dbReference type="SMART" id="SM00240">
    <property type="entry name" value="FHA"/>
    <property type="match status" value="1"/>
</dbReference>
<evidence type="ECO:0000259" key="2">
    <source>
        <dbReference type="PROSITE" id="PS50006"/>
    </source>
</evidence>
<feature type="domain" description="FHA" evidence="2">
    <location>
        <begin position="31"/>
        <end position="81"/>
    </location>
</feature>
<protein>
    <submittedName>
        <fullName evidence="3">FHA domain-containing protein</fullName>
    </submittedName>
</protein>
<accession>A0ABS5E0Q6</accession>
<feature type="transmembrane region" description="Helical" evidence="1">
    <location>
        <begin position="189"/>
        <end position="208"/>
    </location>
</feature>
<proteinExistence type="predicted"/>
<gene>
    <name evidence="3" type="ORF">KAK11_16720</name>
</gene>
<keyword evidence="1" id="KW-1133">Transmembrane helix</keyword>
<evidence type="ECO:0000313" key="4">
    <source>
        <dbReference type="Proteomes" id="UP000672097"/>
    </source>
</evidence>
<dbReference type="InterPro" id="IPR000253">
    <property type="entry name" value="FHA_dom"/>
</dbReference>
<dbReference type="PROSITE" id="PS50006">
    <property type="entry name" value="FHA_DOMAIN"/>
    <property type="match status" value="1"/>
</dbReference>
<feature type="transmembrane region" description="Helical" evidence="1">
    <location>
        <begin position="220"/>
        <end position="238"/>
    </location>
</feature>
<dbReference type="Gene3D" id="2.60.200.20">
    <property type="match status" value="1"/>
</dbReference>
<dbReference type="CDD" id="cd00060">
    <property type="entry name" value="FHA"/>
    <property type="match status" value="1"/>
</dbReference>
<dbReference type="InterPro" id="IPR008984">
    <property type="entry name" value="SMAD_FHA_dom_sf"/>
</dbReference>
<feature type="transmembrane region" description="Helical" evidence="1">
    <location>
        <begin position="125"/>
        <end position="144"/>
    </location>
</feature>
<reference evidence="3 4" key="1">
    <citation type="submission" date="2021-04" db="EMBL/GenBank/DDBJ databases">
        <title>The genome sequence of type strain Ideonella paludis KCTC 32238.</title>
        <authorList>
            <person name="Liu Y."/>
        </authorList>
    </citation>
    <scope>NUCLEOTIDE SEQUENCE [LARGE SCALE GENOMIC DNA]</scope>
    <source>
        <strain evidence="3 4">KCTC 32238</strain>
    </source>
</reference>
<keyword evidence="1" id="KW-0472">Membrane</keyword>